<dbReference type="Proteomes" id="UP000296469">
    <property type="component" value="Chromosome"/>
</dbReference>
<dbReference type="InterPro" id="IPR008278">
    <property type="entry name" value="4-PPantetheinyl_Trfase_dom"/>
</dbReference>
<dbReference type="OrthoDB" id="8210607at2"/>
<dbReference type="GO" id="GO:0000287">
    <property type="term" value="F:magnesium ion binding"/>
    <property type="evidence" value="ECO:0007669"/>
    <property type="project" value="InterPro"/>
</dbReference>
<feature type="binding site" evidence="2">
    <location>
        <position position="329"/>
    </location>
    <ligand>
        <name>CoA</name>
        <dbReference type="ChEBI" id="CHEBI:57287"/>
    </ligand>
</feature>
<feature type="binding site" evidence="2">
    <location>
        <position position="375"/>
    </location>
    <ligand>
        <name>CoA</name>
        <dbReference type="ChEBI" id="CHEBI:57287"/>
    </ligand>
</feature>
<protein>
    <submittedName>
        <fullName evidence="7">4'-phosphopantetheinyl transferase superfamily protein</fullName>
    </submittedName>
</protein>
<feature type="region of interest" description="Disordered" evidence="4">
    <location>
        <begin position="1"/>
        <end position="211"/>
    </location>
</feature>
<reference evidence="7 8" key="1">
    <citation type="submission" date="2019-04" db="EMBL/GenBank/DDBJ databases">
        <title>Isolation and identification of Cellulomonas shaoxiangyii sp. Nov. isolated from feces of the Tibetan antelopes (Pantholops hodgsonii) in the Qinghai-Tibet plateau of China.</title>
        <authorList>
            <person name="Tian Z."/>
        </authorList>
    </citation>
    <scope>NUCLEOTIDE SEQUENCE [LARGE SCALE GENOMIC DNA]</scope>
    <source>
        <strain evidence="7 8">Z28</strain>
    </source>
</reference>
<name>A0A4P7SFG8_9CELL</name>
<dbReference type="GO" id="GO:0009366">
    <property type="term" value="C:enterobactin synthetase complex"/>
    <property type="evidence" value="ECO:0007669"/>
    <property type="project" value="InterPro"/>
</dbReference>
<dbReference type="PANTHER" id="PTHR38096">
    <property type="entry name" value="ENTEROBACTIN SYNTHASE COMPONENT D"/>
    <property type="match status" value="1"/>
</dbReference>
<gene>
    <name evidence="7" type="ORF">E5225_00660</name>
</gene>
<feature type="binding site" evidence="3">
    <location>
        <position position="331"/>
    </location>
    <ligand>
        <name>Mg(2+)</name>
        <dbReference type="ChEBI" id="CHEBI:18420"/>
    </ligand>
</feature>
<dbReference type="Pfam" id="PF01648">
    <property type="entry name" value="ACPS"/>
    <property type="match status" value="1"/>
</dbReference>
<evidence type="ECO:0000256" key="1">
    <source>
        <dbReference type="ARBA" id="ARBA00022679"/>
    </source>
</evidence>
<dbReference type="InterPro" id="IPR041354">
    <property type="entry name" value="4PPT_N"/>
</dbReference>
<sequence>MPYRSGRTVAPDSPAGPRRCRGRCHRVERDARRAQRDLPRRRADGARARALVARGGRAGARAGGVPPPVPPARGAVQLRLGRQPRPAQPARAPPVVRGAGGRAAGDDDLHPRVVRAGRRDDARHAAGATAHRVRRPRRHLPGGAVAVQPRGHPTGRGAARAGPARPAPGRTPGRAGTGRPADDAQAAAHARGARRARRARVTTGAPTRPAAGAPLCGRLLRAVLPPGAVGADATGDLVDTGGRPVGALRGVERALVLGAVPGRTREVTTARHCARVALAALGAPVAPVPRDVRGAPVWPAGVVGSLTHCRGYRAAVVARSVDLAAVGLDAERLRTLADATRDAVVRPDERGQTAVGVAAAHVPVLLFSAKEAVYKAWCGHGGEPIRLADVRVVLGAGALLATVHARGGGAPTRYRGSWAVQDDLVVTSAVPE</sequence>
<dbReference type="PRINTS" id="PR01399">
    <property type="entry name" value="ENTSNTHTASED"/>
</dbReference>
<dbReference type="InterPro" id="IPR003542">
    <property type="entry name" value="Enbac_synth_compD-like"/>
</dbReference>
<dbReference type="KEGG" id="celz:E5225_00660"/>
<dbReference type="AlphaFoldDB" id="A0A4P7SFG8"/>
<dbReference type="InterPro" id="IPR037143">
    <property type="entry name" value="4-PPantetheinyl_Trfase_dom_sf"/>
</dbReference>
<keyword evidence="8" id="KW-1185">Reference proteome</keyword>
<evidence type="ECO:0000313" key="7">
    <source>
        <dbReference type="EMBL" id="QCB92288.1"/>
    </source>
</evidence>
<dbReference type="GO" id="GO:0009239">
    <property type="term" value="P:enterobactin biosynthetic process"/>
    <property type="evidence" value="ECO:0007669"/>
    <property type="project" value="InterPro"/>
</dbReference>
<feature type="compositionally biased region" description="Basic and acidic residues" evidence="4">
    <location>
        <begin position="104"/>
        <end position="124"/>
    </location>
</feature>
<dbReference type="SUPFAM" id="SSF56214">
    <property type="entry name" value="4'-phosphopantetheinyl transferase"/>
    <property type="match status" value="1"/>
</dbReference>
<dbReference type="GO" id="GO:0008897">
    <property type="term" value="F:holo-[acyl-carrier-protein] synthase activity"/>
    <property type="evidence" value="ECO:0007669"/>
    <property type="project" value="InterPro"/>
</dbReference>
<comment type="cofactor">
    <cofactor evidence="3">
        <name>Mg(2+)</name>
        <dbReference type="ChEBI" id="CHEBI:18420"/>
    </cofactor>
</comment>
<feature type="compositionally biased region" description="Basic residues" evidence="4">
    <location>
        <begin position="191"/>
        <end position="200"/>
    </location>
</feature>
<feature type="domain" description="4'-phosphopantetheinyl transferase N-terminal" evidence="6">
    <location>
        <begin position="252"/>
        <end position="318"/>
    </location>
</feature>
<evidence type="ECO:0000256" key="3">
    <source>
        <dbReference type="PIRSR" id="PIRSR603542-2"/>
    </source>
</evidence>
<keyword evidence="3" id="KW-0460">Magnesium</keyword>
<feature type="compositionally biased region" description="Basic residues" evidence="4">
    <location>
        <begin position="131"/>
        <end position="140"/>
    </location>
</feature>
<feature type="binding site" evidence="2">
    <location>
        <position position="371"/>
    </location>
    <ligand>
        <name>CoA</name>
        <dbReference type="ChEBI" id="CHEBI:57287"/>
    </ligand>
</feature>
<evidence type="ECO:0000256" key="4">
    <source>
        <dbReference type="SAM" id="MobiDB-lite"/>
    </source>
</evidence>
<feature type="binding site" evidence="2">
    <location>
        <begin position="307"/>
        <end position="308"/>
    </location>
    <ligand>
        <name>CoA</name>
        <dbReference type="ChEBI" id="CHEBI:57287"/>
    </ligand>
</feature>
<dbReference type="EMBL" id="CP039291">
    <property type="protein sequence ID" value="QCB92288.1"/>
    <property type="molecule type" value="Genomic_DNA"/>
</dbReference>
<accession>A0A4P7SFG8</accession>
<organism evidence="7 8">
    <name type="scientific">Cellulomonas shaoxiangyii</name>
    <dbReference type="NCBI Taxonomy" id="2566013"/>
    <lineage>
        <taxon>Bacteria</taxon>
        <taxon>Bacillati</taxon>
        <taxon>Actinomycetota</taxon>
        <taxon>Actinomycetes</taxon>
        <taxon>Micrococcales</taxon>
        <taxon>Cellulomonadaceae</taxon>
        <taxon>Cellulomonas</taxon>
    </lineage>
</organism>
<evidence type="ECO:0000259" key="5">
    <source>
        <dbReference type="Pfam" id="PF01648"/>
    </source>
</evidence>
<feature type="binding site" evidence="2">
    <location>
        <position position="263"/>
    </location>
    <ligand>
        <name>CoA</name>
        <dbReference type="ChEBI" id="CHEBI:57287"/>
    </ligand>
</feature>
<keyword evidence="3" id="KW-0479">Metal-binding</keyword>
<evidence type="ECO:0000256" key="2">
    <source>
        <dbReference type="PIRSR" id="PIRSR603542-1"/>
    </source>
</evidence>
<feature type="binding site" evidence="3">
    <location>
        <position position="329"/>
    </location>
    <ligand>
        <name>Mg(2+)</name>
        <dbReference type="ChEBI" id="CHEBI:18420"/>
    </ligand>
</feature>
<dbReference type="PANTHER" id="PTHR38096:SF1">
    <property type="entry name" value="ENTEROBACTIN SYNTHASE COMPONENT D"/>
    <property type="match status" value="1"/>
</dbReference>
<feature type="domain" description="4'-phosphopantetheinyl transferase" evidence="5">
    <location>
        <begin position="325"/>
        <end position="393"/>
    </location>
</feature>
<proteinExistence type="predicted"/>
<feature type="binding site" evidence="3">
    <location>
        <position position="330"/>
    </location>
    <ligand>
        <name>Mg(2+)</name>
        <dbReference type="ChEBI" id="CHEBI:18420"/>
    </ligand>
</feature>
<feature type="binding site" evidence="2">
    <location>
        <position position="271"/>
    </location>
    <ligand>
        <name>CoA</name>
        <dbReference type="ChEBI" id="CHEBI:57287"/>
    </ligand>
</feature>
<feature type="compositionally biased region" description="Basic and acidic residues" evidence="4">
    <location>
        <begin position="25"/>
        <end position="47"/>
    </location>
</feature>
<feature type="compositionally biased region" description="Low complexity" evidence="4">
    <location>
        <begin position="72"/>
        <end position="97"/>
    </location>
</feature>
<evidence type="ECO:0000313" key="8">
    <source>
        <dbReference type="Proteomes" id="UP000296469"/>
    </source>
</evidence>
<keyword evidence="1 7" id="KW-0808">Transferase</keyword>
<feature type="compositionally biased region" description="Low complexity" evidence="4">
    <location>
        <begin position="201"/>
        <end position="211"/>
    </location>
</feature>
<dbReference type="GO" id="GO:0005886">
    <property type="term" value="C:plasma membrane"/>
    <property type="evidence" value="ECO:0007669"/>
    <property type="project" value="TreeGrafter"/>
</dbReference>
<dbReference type="Pfam" id="PF17837">
    <property type="entry name" value="4PPT_N"/>
    <property type="match status" value="1"/>
</dbReference>
<feature type="compositionally biased region" description="Low complexity" evidence="4">
    <location>
        <begin position="149"/>
        <end position="190"/>
    </location>
</feature>
<evidence type="ECO:0000259" key="6">
    <source>
        <dbReference type="Pfam" id="PF17837"/>
    </source>
</evidence>